<keyword evidence="10" id="KW-0220">Diaminopimelate biosynthesis</keyword>
<dbReference type="InterPro" id="IPR054352">
    <property type="entry name" value="ACT_Aspartokinase"/>
</dbReference>
<accession>A0A848CTN8</accession>
<dbReference type="InterPro" id="IPR042199">
    <property type="entry name" value="AsparK_Bifunc_asparK/hSer_DH"/>
</dbReference>
<evidence type="ECO:0000313" key="18">
    <source>
        <dbReference type="Proteomes" id="UP000561326"/>
    </source>
</evidence>
<evidence type="ECO:0000256" key="13">
    <source>
        <dbReference type="PIRSR" id="PIRSR000726-1"/>
    </source>
</evidence>
<dbReference type="NCBIfam" id="TIGR00657">
    <property type="entry name" value="asp_kinases"/>
    <property type="match status" value="1"/>
</dbReference>
<feature type="binding site" evidence="13">
    <location>
        <begin position="5"/>
        <end position="8"/>
    </location>
    <ligand>
        <name>ATP</name>
        <dbReference type="ChEBI" id="CHEBI:30616"/>
    </ligand>
</feature>
<dbReference type="GO" id="GO:0005829">
    <property type="term" value="C:cytosol"/>
    <property type="evidence" value="ECO:0007669"/>
    <property type="project" value="TreeGrafter"/>
</dbReference>
<dbReference type="GO" id="GO:0009089">
    <property type="term" value="P:lysine biosynthetic process via diaminopimelate"/>
    <property type="evidence" value="ECO:0007669"/>
    <property type="project" value="UniProtKB-UniPathway"/>
</dbReference>
<dbReference type="InterPro" id="IPR045865">
    <property type="entry name" value="ACT-like_dom_sf"/>
</dbReference>
<dbReference type="InterPro" id="IPR018042">
    <property type="entry name" value="Aspartate_kinase_CS"/>
</dbReference>
<dbReference type="GO" id="GO:0019877">
    <property type="term" value="P:diaminopimelate biosynthetic process"/>
    <property type="evidence" value="ECO:0007669"/>
    <property type="project" value="UniProtKB-KW"/>
</dbReference>
<evidence type="ECO:0000256" key="4">
    <source>
        <dbReference type="ARBA" id="ARBA00005139"/>
    </source>
</evidence>
<evidence type="ECO:0000256" key="9">
    <source>
        <dbReference type="ARBA" id="ARBA00022840"/>
    </source>
</evidence>
<evidence type="ECO:0000259" key="16">
    <source>
        <dbReference type="PROSITE" id="PS51671"/>
    </source>
</evidence>
<dbReference type="InterPro" id="IPR035804">
    <property type="entry name" value="AKIII_YclM_N"/>
</dbReference>
<evidence type="ECO:0000256" key="3">
    <source>
        <dbReference type="ARBA" id="ARBA00004986"/>
    </source>
</evidence>
<dbReference type="GO" id="GO:0009088">
    <property type="term" value="P:threonine biosynthetic process"/>
    <property type="evidence" value="ECO:0007669"/>
    <property type="project" value="UniProtKB-UniPathway"/>
</dbReference>
<evidence type="ECO:0000256" key="12">
    <source>
        <dbReference type="ARBA" id="ARBA00047872"/>
    </source>
</evidence>
<name>A0A848CTN8_ANEAE</name>
<evidence type="ECO:0000256" key="15">
    <source>
        <dbReference type="RuleBase" id="RU004249"/>
    </source>
</evidence>
<dbReference type="AlphaFoldDB" id="A0A848CTN8"/>
<dbReference type="InterPro" id="IPR001048">
    <property type="entry name" value="Asp/Glu/Uridylate_kinase"/>
</dbReference>
<dbReference type="RefSeq" id="WP_168974509.1">
    <property type="nucleotide sequence ID" value="NZ_CAMJCG010000053.1"/>
</dbReference>
<dbReference type="PROSITE" id="PS00324">
    <property type="entry name" value="ASPARTOKINASE"/>
    <property type="match status" value="1"/>
</dbReference>
<comment type="function">
    <text evidence="1">Catalyzes the phosphorylation of the beta-carboxyl group of aspartic acid with ATP to yield 4-phospho-L-aspartate, which is involved in the branched biosynthetic pathway leading to the biosynthesis of amino acids threonine, isoleucine and methionine.</text>
</comment>
<evidence type="ECO:0000256" key="11">
    <source>
        <dbReference type="ARBA" id="ARBA00023154"/>
    </source>
</evidence>
<feature type="binding site" evidence="13">
    <location>
        <position position="120"/>
    </location>
    <ligand>
        <name>substrate</name>
    </ligand>
</feature>
<dbReference type="EC" id="2.7.2.4" evidence="14"/>
<dbReference type="InterPro" id="IPR036393">
    <property type="entry name" value="AceGlu_kinase-like_sf"/>
</dbReference>
<dbReference type="Gene3D" id="3.30.2130.10">
    <property type="entry name" value="VC0802-like"/>
    <property type="match status" value="1"/>
</dbReference>
<evidence type="ECO:0000313" key="17">
    <source>
        <dbReference type="EMBL" id="NME97317.1"/>
    </source>
</evidence>
<organism evidence="17 18">
    <name type="scientific">Aneurinibacillus aneurinilyticus</name>
    <name type="common">Bacillus aneurinolyticus</name>
    <dbReference type="NCBI Taxonomy" id="1391"/>
    <lineage>
        <taxon>Bacteria</taxon>
        <taxon>Bacillati</taxon>
        <taxon>Bacillota</taxon>
        <taxon>Bacilli</taxon>
        <taxon>Bacillales</taxon>
        <taxon>Paenibacillaceae</taxon>
        <taxon>Aneurinibacillus group</taxon>
        <taxon>Aneurinibacillus</taxon>
    </lineage>
</organism>
<dbReference type="InterPro" id="IPR002912">
    <property type="entry name" value="ACT_dom"/>
</dbReference>
<evidence type="ECO:0000256" key="6">
    <source>
        <dbReference type="ARBA" id="ARBA00022679"/>
    </source>
</evidence>
<dbReference type="UniPathway" id="UPA00050">
    <property type="reaction ID" value="UER00461"/>
</dbReference>
<dbReference type="GO" id="GO:0009090">
    <property type="term" value="P:homoserine biosynthetic process"/>
    <property type="evidence" value="ECO:0007669"/>
    <property type="project" value="TreeGrafter"/>
</dbReference>
<dbReference type="Gene3D" id="1.20.120.1320">
    <property type="entry name" value="Aspartokinase, catalytic domain"/>
    <property type="match status" value="1"/>
</dbReference>
<dbReference type="PANTHER" id="PTHR21499:SF67">
    <property type="entry name" value="ASPARTOKINASE 3"/>
    <property type="match status" value="1"/>
</dbReference>
<evidence type="ECO:0000256" key="5">
    <source>
        <dbReference type="ARBA" id="ARBA00010122"/>
    </source>
</evidence>
<comment type="caution">
    <text evidence="17">The sequence shown here is derived from an EMBL/GenBank/DDBJ whole genome shotgun (WGS) entry which is preliminary data.</text>
</comment>
<keyword evidence="11" id="KW-0457">Lysine biosynthesis</keyword>
<evidence type="ECO:0000256" key="10">
    <source>
        <dbReference type="ARBA" id="ARBA00022915"/>
    </source>
</evidence>
<dbReference type="InterPro" id="IPR001341">
    <property type="entry name" value="Asp_kinase"/>
</dbReference>
<feature type="domain" description="ACT" evidence="16">
    <location>
        <begin position="389"/>
        <end position="467"/>
    </location>
</feature>
<dbReference type="PANTHER" id="PTHR21499">
    <property type="entry name" value="ASPARTATE KINASE"/>
    <property type="match status" value="1"/>
</dbReference>
<proteinExistence type="inferred from homology"/>
<evidence type="ECO:0000256" key="7">
    <source>
        <dbReference type="ARBA" id="ARBA00022741"/>
    </source>
</evidence>
<dbReference type="FunFam" id="3.40.1160.10:FF:000027">
    <property type="entry name" value="Aspartokinase"/>
    <property type="match status" value="1"/>
</dbReference>
<comment type="similarity">
    <text evidence="5 14">Belongs to the aspartokinase family.</text>
</comment>
<dbReference type="PROSITE" id="PS51671">
    <property type="entry name" value="ACT"/>
    <property type="match status" value="1"/>
</dbReference>
<dbReference type="GO" id="GO:0004072">
    <property type="term" value="F:aspartate kinase activity"/>
    <property type="evidence" value="ECO:0007669"/>
    <property type="project" value="UniProtKB-EC"/>
</dbReference>
<dbReference type="UniPathway" id="UPA00034">
    <property type="reaction ID" value="UER00015"/>
</dbReference>
<comment type="pathway">
    <text evidence="2 15">Amino-acid biosynthesis; L-lysine biosynthesis via DAP pathway; (S)-tetrahydrodipicolinate from L-aspartate: step 1/4.</text>
</comment>
<dbReference type="PIRSF" id="PIRSF000726">
    <property type="entry name" value="Asp_kin"/>
    <property type="match status" value="1"/>
</dbReference>
<dbReference type="Gene3D" id="3.40.1160.10">
    <property type="entry name" value="Acetylglutamate kinase-like"/>
    <property type="match status" value="1"/>
</dbReference>
<dbReference type="NCBIfam" id="NF006540">
    <property type="entry name" value="PRK09034.1"/>
    <property type="match status" value="1"/>
</dbReference>
<dbReference type="UniPathway" id="UPA00051">
    <property type="reaction ID" value="UER00462"/>
</dbReference>
<comment type="pathway">
    <text evidence="3 15">Amino-acid biosynthesis; L-methionine biosynthesis via de novo pathway; L-homoserine from L-aspartate: step 1/3.</text>
</comment>
<protein>
    <recommendedName>
        <fullName evidence="14">Aspartokinase</fullName>
        <ecNumber evidence="14">2.7.2.4</ecNumber>
    </recommendedName>
</protein>
<dbReference type="FunFam" id="3.30.2130.10:FF:000001">
    <property type="entry name" value="Bifunctional aspartokinase/homoserine dehydrogenase"/>
    <property type="match status" value="1"/>
</dbReference>
<reference evidence="17 18" key="1">
    <citation type="submission" date="2020-04" db="EMBL/GenBank/DDBJ databases">
        <authorList>
            <person name="Hitch T.C.A."/>
            <person name="Wylensek D."/>
            <person name="Clavel T."/>
        </authorList>
    </citation>
    <scope>NUCLEOTIDE SEQUENCE [LARGE SCALE GENOMIC DNA]</scope>
    <source>
        <strain evidence="17 18">WB01_D5_05</strain>
    </source>
</reference>
<comment type="catalytic activity">
    <reaction evidence="12 14">
        <text>L-aspartate + ATP = 4-phospho-L-aspartate + ADP</text>
        <dbReference type="Rhea" id="RHEA:23776"/>
        <dbReference type="ChEBI" id="CHEBI:29991"/>
        <dbReference type="ChEBI" id="CHEBI:30616"/>
        <dbReference type="ChEBI" id="CHEBI:57535"/>
        <dbReference type="ChEBI" id="CHEBI:456216"/>
        <dbReference type="EC" id="2.7.2.4"/>
    </reaction>
</comment>
<dbReference type="CDD" id="cd04245">
    <property type="entry name" value="AAK_AKiii-YclM-BS"/>
    <property type="match status" value="1"/>
</dbReference>
<keyword evidence="7 13" id="KW-0547">Nucleotide-binding</keyword>
<evidence type="ECO:0000256" key="14">
    <source>
        <dbReference type="RuleBase" id="RU003448"/>
    </source>
</evidence>
<keyword evidence="6 14" id="KW-0808">Transferase</keyword>
<keyword evidence="9 13" id="KW-0067">ATP-binding</keyword>
<dbReference type="GO" id="GO:0005524">
    <property type="term" value="F:ATP binding"/>
    <property type="evidence" value="ECO:0007669"/>
    <property type="project" value="UniProtKB-KW"/>
</dbReference>
<dbReference type="CDD" id="cd04911">
    <property type="entry name" value="ACT_AKiii-YclM-BS_1"/>
    <property type="match status" value="1"/>
</dbReference>
<keyword evidence="15" id="KW-0028">Amino-acid biosynthesis</keyword>
<dbReference type="Proteomes" id="UP000561326">
    <property type="component" value="Unassembled WGS sequence"/>
</dbReference>
<dbReference type="SUPFAM" id="SSF55021">
    <property type="entry name" value="ACT-like"/>
    <property type="match status" value="2"/>
</dbReference>
<dbReference type="Pfam" id="PF00696">
    <property type="entry name" value="AA_kinase"/>
    <property type="match status" value="1"/>
</dbReference>
<evidence type="ECO:0000256" key="8">
    <source>
        <dbReference type="ARBA" id="ARBA00022777"/>
    </source>
</evidence>
<dbReference type="EMBL" id="JABAGO010000003">
    <property type="protein sequence ID" value="NME97317.1"/>
    <property type="molecule type" value="Genomic_DNA"/>
</dbReference>
<dbReference type="CDD" id="cd04916">
    <property type="entry name" value="ACT_AKiii-YclM-BS_2"/>
    <property type="match status" value="1"/>
</dbReference>
<evidence type="ECO:0000256" key="1">
    <source>
        <dbReference type="ARBA" id="ARBA00003121"/>
    </source>
</evidence>
<dbReference type="SUPFAM" id="SSF53633">
    <property type="entry name" value="Carbamate kinase-like"/>
    <property type="match status" value="1"/>
</dbReference>
<feature type="binding site" evidence="13">
    <location>
        <begin position="219"/>
        <end position="220"/>
    </location>
    <ligand>
        <name>ATP</name>
        <dbReference type="ChEBI" id="CHEBI:30616"/>
    </ligand>
</feature>
<gene>
    <name evidence="17" type="ORF">HF838_03500</name>
</gene>
<dbReference type="InterPro" id="IPR005260">
    <property type="entry name" value="Asp_kin_monofn"/>
</dbReference>
<comment type="pathway">
    <text evidence="4 15">Amino-acid biosynthesis; L-threonine biosynthesis; L-threonine from L-aspartate: step 1/5.</text>
</comment>
<sequence length="467" mass="51168">MKVAKFGGTSLASAAQIKKVCDIVLADAERKVVVVSAPGKRDKNDTKVTDLLIALAERYLAEGEAEAELAAVVARYRDIAEGLALSEELVQLIEADLRERLALDRSKPEMFMDAIKASGEDNNAKVVARYLQSKGVQARYVNPKEAGLFVSEEHGNAQVLAESYENLKALRHEEGIQIFPGFFGYSPSGELVTFSRGGSDITGSILAAAVEADLYENFTDVDSVFSANPNIVADPQPIQKLTYREMRELSYAGFSVFHDEALIPAFRAGIPVCIKNTNNPAAPGTMIVFEREGNGNPVVGIASDGGFCSIYVSKYLMNREIGFGRRLLHILEDEDLSYEHIPSGIDDISVILKDDKIDDEVERRITERVRTELAVDDIVFERDMSMIMLVGEGMRHNVGTTARAAGALARAHVNIEMINQGSSEVSMMFAVKAVDEQKAVRAIYEEFFSQNNAASETAATEEAMSYR</sequence>
<feature type="binding site" evidence="13">
    <location>
        <position position="49"/>
    </location>
    <ligand>
        <name>substrate</name>
    </ligand>
</feature>
<dbReference type="Pfam" id="PF22468">
    <property type="entry name" value="ACT_9"/>
    <property type="match status" value="1"/>
</dbReference>
<evidence type="ECO:0000256" key="2">
    <source>
        <dbReference type="ARBA" id="ARBA00004766"/>
    </source>
</evidence>
<keyword evidence="8 14" id="KW-0418">Kinase</keyword>